<evidence type="ECO:0000313" key="6">
    <source>
        <dbReference type="Proteomes" id="UP001142610"/>
    </source>
</evidence>
<evidence type="ECO:0000256" key="3">
    <source>
        <dbReference type="ARBA" id="ARBA00023121"/>
    </source>
</evidence>
<evidence type="ECO:0000256" key="2">
    <source>
        <dbReference type="ARBA" id="ARBA00023034"/>
    </source>
</evidence>
<dbReference type="GO" id="GO:0012505">
    <property type="term" value="C:endomembrane system"/>
    <property type="evidence" value="ECO:0007669"/>
    <property type="project" value="UniProtKB-ARBA"/>
</dbReference>
<gene>
    <name evidence="5" type="ORF">NOG11_01805</name>
</gene>
<dbReference type="Proteomes" id="UP001142610">
    <property type="component" value="Unassembled WGS sequence"/>
</dbReference>
<dbReference type="GO" id="GO:0005737">
    <property type="term" value="C:cytoplasm"/>
    <property type="evidence" value="ECO:0007669"/>
    <property type="project" value="UniProtKB-ARBA"/>
</dbReference>
<keyword evidence="2" id="KW-0333">Golgi apparatus</keyword>
<comment type="caution">
    <text evidence="5">The sequence shown here is derived from an EMBL/GenBank/DDBJ whole genome shotgun (WGS) entry which is preliminary data.</text>
</comment>
<reference evidence="5" key="1">
    <citation type="submission" date="2022-07" db="EMBL/GenBank/DDBJ databases">
        <title>Parvularcula maris sp. nov., an algicidal bacterium isolated from seawater.</title>
        <authorList>
            <person name="Li F."/>
        </authorList>
    </citation>
    <scope>NUCLEOTIDE SEQUENCE</scope>
    <source>
        <strain evidence="5">BGMRC 0090</strain>
    </source>
</reference>
<comment type="subcellular location">
    <subcellularLocation>
        <location evidence="1">Golgi apparatus membrane</location>
        <topology evidence="1">Peripheral membrane protein</topology>
        <orientation evidence="1">Cytoplasmic side</orientation>
    </subcellularLocation>
</comment>
<dbReference type="Pfam" id="PF05719">
    <property type="entry name" value="GPP34"/>
    <property type="match status" value="1"/>
</dbReference>
<accession>A0A9X2RIQ9</accession>
<evidence type="ECO:0000256" key="4">
    <source>
        <dbReference type="ARBA" id="ARBA00023136"/>
    </source>
</evidence>
<sequence>MRDLSLSEELLVLLTGENGRSLSSSVDLALAGCVLAELLLDGHLRVEGEGRRSRVHEVKPLVTDHPFYVSAWAAMAKKGFGKKPSTLVTAVGSGKRTKLLREALASEGMLQREARRFLFFRWNHYTLNDAAVRTGIIDELKNALSSDGPVDDGAAVLIALLSVTGTAKRVLGREFAREHRARIKDMADEAGHAAEAVKQAIAAVQASAAVIASTAAVGAASG</sequence>
<dbReference type="GO" id="GO:0070273">
    <property type="term" value="F:phosphatidylinositol-4-phosphate binding"/>
    <property type="evidence" value="ECO:0007669"/>
    <property type="project" value="InterPro"/>
</dbReference>
<dbReference type="RefSeq" id="WP_256617918.1">
    <property type="nucleotide sequence ID" value="NZ_JANIBC010000001.1"/>
</dbReference>
<keyword evidence="3" id="KW-0446">Lipid-binding</keyword>
<evidence type="ECO:0000313" key="5">
    <source>
        <dbReference type="EMBL" id="MCQ8184112.1"/>
    </source>
</evidence>
<keyword evidence="4" id="KW-0472">Membrane</keyword>
<dbReference type="InterPro" id="IPR038261">
    <property type="entry name" value="GPP34-like_sf"/>
</dbReference>
<proteinExistence type="predicted"/>
<name>A0A9X2RIQ9_9PROT</name>
<dbReference type="Gene3D" id="1.10.3630.10">
    <property type="entry name" value="yeast vps74-n-term truncation variant domain like"/>
    <property type="match status" value="1"/>
</dbReference>
<protein>
    <submittedName>
        <fullName evidence="5">GPP34 family phosphoprotein</fullName>
    </submittedName>
</protein>
<dbReference type="InterPro" id="IPR008628">
    <property type="entry name" value="GPP34-like"/>
</dbReference>
<evidence type="ECO:0000256" key="1">
    <source>
        <dbReference type="ARBA" id="ARBA00004255"/>
    </source>
</evidence>
<keyword evidence="6" id="KW-1185">Reference proteome</keyword>
<organism evidence="5 6">
    <name type="scientific">Parvularcula maris</name>
    <dbReference type="NCBI Taxonomy" id="2965077"/>
    <lineage>
        <taxon>Bacteria</taxon>
        <taxon>Pseudomonadati</taxon>
        <taxon>Pseudomonadota</taxon>
        <taxon>Alphaproteobacteria</taxon>
        <taxon>Parvularculales</taxon>
        <taxon>Parvularculaceae</taxon>
        <taxon>Parvularcula</taxon>
    </lineage>
</organism>
<dbReference type="AlphaFoldDB" id="A0A9X2RIQ9"/>
<dbReference type="EMBL" id="JANIBC010000001">
    <property type="protein sequence ID" value="MCQ8184112.1"/>
    <property type="molecule type" value="Genomic_DNA"/>
</dbReference>